<dbReference type="Proteomes" id="UP000694580">
    <property type="component" value="Chromosome 3"/>
</dbReference>
<reference evidence="4" key="2">
    <citation type="submission" date="2025-08" db="UniProtKB">
        <authorList>
            <consortium name="Ensembl"/>
        </authorList>
    </citation>
    <scope>IDENTIFICATION</scope>
</reference>
<keyword evidence="5" id="KW-1185">Reference proteome</keyword>
<evidence type="ECO:0000259" key="3">
    <source>
        <dbReference type="Pfam" id="PF23283"/>
    </source>
</evidence>
<dbReference type="AlphaFoldDB" id="A0AAY3ZVK3"/>
<organism evidence="4 5">
    <name type="scientific">Denticeps clupeoides</name>
    <name type="common">denticle herring</name>
    <dbReference type="NCBI Taxonomy" id="299321"/>
    <lineage>
        <taxon>Eukaryota</taxon>
        <taxon>Metazoa</taxon>
        <taxon>Chordata</taxon>
        <taxon>Craniata</taxon>
        <taxon>Vertebrata</taxon>
        <taxon>Euteleostomi</taxon>
        <taxon>Actinopterygii</taxon>
        <taxon>Neopterygii</taxon>
        <taxon>Teleostei</taxon>
        <taxon>Clupei</taxon>
        <taxon>Clupeiformes</taxon>
        <taxon>Denticipitoidei</taxon>
        <taxon>Denticipitidae</taxon>
        <taxon>Denticeps</taxon>
    </lineage>
</organism>
<evidence type="ECO:0000313" key="4">
    <source>
        <dbReference type="Ensembl" id="ENSDCDP00010000419.1"/>
    </source>
</evidence>
<proteinExistence type="predicted"/>
<evidence type="ECO:0000256" key="1">
    <source>
        <dbReference type="ARBA" id="ARBA00022729"/>
    </source>
</evidence>
<name>A0AAY3ZVK3_9TELE</name>
<evidence type="ECO:0000313" key="5">
    <source>
        <dbReference type="Proteomes" id="UP000694580"/>
    </source>
</evidence>
<dbReference type="PANTHER" id="PTHR36191">
    <property type="entry name" value="ENDO/EXONUCLEASE/PHOSPHATASE DOMAIN-CONTAINING PROTEIN-RELATED"/>
    <property type="match status" value="1"/>
</dbReference>
<dbReference type="Ensembl" id="ENSDCDT00010000430.1">
    <property type="protein sequence ID" value="ENSDCDP00010000419.1"/>
    <property type="gene ID" value="ENSDCDG00010000219.1"/>
</dbReference>
<dbReference type="InterPro" id="IPR057774">
    <property type="entry name" value="D8C_UMOD/GP2/OIT3-like"/>
</dbReference>
<dbReference type="PANTHER" id="PTHR36191:SF4">
    <property type="entry name" value="VWFD DOMAIN-CONTAINING PROTEIN"/>
    <property type="match status" value="1"/>
</dbReference>
<feature type="domain" description="UMOD/GP2/OIT3-like D8C" evidence="3">
    <location>
        <begin position="72"/>
        <end position="159"/>
    </location>
</feature>
<protein>
    <recommendedName>
        <fullName evidence="3">UMOD/GP2/OIT3-like D8C domain-containing protein</fullName>
    </recommendedName>
</protein>
<sequence length="172" mass="19364">MIKDSSGLWDLSLHVYCKLWPFVHSIWYVRFYSKKNFDPCVTYTTLDQPWRATNSSSISSNCDNSVNWNGWYRLLYNGMNVQMPESCVPASHCGTDAPLWITSAHPQVGDGVVSRTVCGNWNGNCCLFSPPSIQVKACVGNYYVYQFVKTGVCSLAYCAGNNSFAESFELFQ</sequence>
<keyword evidence="1" id="KW-0732">Signal</keyword>
<dbReference type="GeneTree" id="ENSGT00940000156038"/>
<reference evidence="4 5" key="1">
    <citation type="submission" date="2020-06" db="EMBL/GenBank/DDBJ databases">
        <authorList>
            <consortium name="Wellcome Sanger Institute Data Sharing"/>
        </authorList>
    </citation>
    <scope>NUCLEOTIDE SEQUENCE [LARGE SCALE GENOMIC DNA]</scope>
</reference>
<keyword evidence="2" id="KW-1015">Disulfide bond</keyword>
<dbReference type="Pfam" id="PF23283">
    <property type="entry name" value="D8C_UMOD"/>
    <property type="match status" value="1"/>
</dbReference>
<evidence type="ECO:0000256" key="2">
    <source>
        <dbReference type="ARBA" id="ARBA00023157"/>
    </source>
</evidence>
<reference evidence="4" key="3">
    <citation type="submission" date="2025-09" db="UniProtKB">
        <authorList>
            <consortium name="Ensembl"/>
        </authorList>
    </citation>
    <scope>IDENTIFICATION</scope>
</reference>
<accession>A0AAY3ZVK3</accession>